<dbReference type="EMBL" id="JARGEI010000011">
    <property type="protein sequence ID" value="KAJ8724174.1"/>
    <property type="molecule type" value="Genomic_DNA"/>
</dbReference>
<evidence type="ECO:0000256" key="8">
    <source>
        <dbReference type="PROSITE-ProRule" id="PRU00371"/>
    </source>
</evidence>
<keyword evidence="6" id="KW-0675">Receptor</keyword>
<evidence type="ECO:0000256" key="7">
    <source>
        <dbReference type="ARBA" id="ARBA00023180"/>
    </source>
</evidence>
<dbReference type="AlphaFoldDB" id="A0AAD8DUK1"/>
<accession>A0AAD8DUK1</accession>
<dbReference type="Gene3D" id="3.40.190.10">
    <property type="entry name" value="Periplasmic binding protein-like II"/>
    <property type="match status" value="1"/>
</dbReference>
<evidence type="ECO:0000256" key="5">
    <source>
        <dbReference type="ARBA" id="ARBA00023136"/>
    </source>
</evidence>
<evidence type="ECO:0000313" key="13">
    <source>
        <dbReference type="EMBL" id="KAJ8724174.1"/>
    </source>
</evidence>
<evidence type="ECO:0000259" key="12">
    <source>
        <dbReference type="PROSITE" id="PS51031"/>
    </source>
</evidence>
<evidence type="ECO:0000256" key="1">
    <source>
        <dbReference type="ARBA" id="ARBA00004651"/>
    </source>
</evidence>
<keyword evidence="7" id="KW-0325">Glycoprotein</keyword>
<comment type="caution">
    <text evidence="13">The sequence shown here is derived from an EMBL/GenBank/DDBJ whole genome shotgun (WGS) entry which is preliminary data.</text>
</comment>
<dbReference type="GO" id="GO:0050906">
    <property type="term" value="P:detection of stimulus involved in sensory perception"/>
    <property type="evidence" value="ECO:0007669"/>
    <property type="project" value="UniProtKB-ARBA"/>
</dbReference>
<dbReference type="GO" id="GO:0015276">
    <property type="term" value="F:ligand-gated monoatomic ion channel activity"/>
    <property type="evidence" value="ECO:0007669"/>
    <property type="project" value="InterPro"/>
</dbReference>
<dbReference type="PANTHER" id="PTHR42643:SF30">
    <property type="entry name" value="IONOTROPIC RECEPTOR 40A-RELATED"/>
    <property type="match status" value="1"/>
</dbReference>
<evidence type="ECO:0000259" key="11">
    <source>
        <dbReference type="PROSITE" id="PS51029"/>
    </source>
</evidence>
<feature type="transmembrane region" description="Helical" evidence="10">
    <location>
        <begin position="344"/>
        <end position="365"/>
    </location>
</feature>
<dbReference type="InterPro" id="IPR004210">
    <property type="entry name" value="BESS_motif"/>
</dbReference>
<sequence length="693" mass="80557">MSENPLLMTTGNSGQIRKTAECVLKLSAKYFVEKKALSGSIVIININSYTSTTQGLLLQTVHSGIKYSIMVKDSFYPHANASHFPEKAKNYMLILEEKSELERNILQLNKLPTWNPLAKAIVFYQLKYNDTAEETAKEFINELRDYKLFRTIVFIYDEYNDVVISYTWRPYSDTNCGGECDAVYILDRCTNNTIYEFQKQHDMFPSDMKGCPLVAYAVIAEPYVMPPVGKLTNTSFEDAYEFAKGGEINLVKIISHFTNMSLITRTSDIQENWGEVYQNGTATGAFKLLRNESADLVIGNVEVTRILRKWFHPTVNYLQDEMTFCLPRASQAPTWDNLVIIFQWTTWVATFCSLIIMGLMFHVFYYREHDKATKWPTNSLLMTFSMLLGWGATFEPKSPTFRILIFAWLCFSINMGISYESFLRSFLMHPRFEKQISTEADLIQSGIPLGAMNEPISFCVKRLINEIQSRPVIWDSRIKEYSDRSLKKEAWDELCAAFVPCYHESSIGERNGIVALLQRKWKSVRDAFLRELKKTTKPQAGIKCTKPYAYFDNLMFLKPVCELRPRKEDDETSFQNTTYNNSDYEENEDSDSNVNNTVSNFNEHKPECSQSTRKRRRVEDTEETVLHMLADHMRTKKKREAHDDPDRQFLLSLLPELKSMDPNVKFNLKYDIMSLIKRYKEEDFKFFATYTEK</sequence>
<keyword evidence="14" id="KW-1185">Reference proteome</keyword>
<evidence type="ECO:0000256" key="6">
    <source>
        <dbReference type="ARBA" id="ARBA00023170"/>
    </source>
</evidence>
<organism evidence="13 14">
    <name type="scientific">Mythimna separata</name>
    <name type="common">Oriental armyworm</name>
    <name type="synonym">Pseudaletia separata</name>
    <dbReference type="NCBI Taxonomy" id="271217"/>
    <lineage>
        <taxon>Eukaryota</taxon>
        <taxon>Metazoa</taxon>
        <taxon>Ecdysozoa</taxon>
        <taxon>Arthropoda</taxon>
        <taxon>Hexapoda</taxon>
        <taxon>Insecta</taxon>
        <taxon>Pterygota</taxon>
        <taxon>Neoptera</taxon>
        <taxon>Endopterygota</taxon>
        <taxon>Lepidoptera</taxon>
        <taxon>Glossata</taxon>
        <taxon>Ditrysia</taxon>
        <taxon>Noctuoidea</taxon>
        <taxon>Noctuidae</taxon>
        <taxon>Noctuinae</taxon>
        <taxon>Hadenini</taxon>
        <taxon>Mythimna</taxon>
    </lineage>
</organism>
<feature type="domain" description="MADF" evidence="11">
    <location>
        <begin position="462"/>
        <end position="562"/>
    </location>
</feature>
<keyword evidence="3 10" id="KW-0812">Transmembrane</keyword>
<keyword evidence="5 10" id="KW-0472">Membrane</keyword>
<dbReference type="Proteomes" id="UP001231518">
    <property type="component" value="Chromosome 20"/>
</dbReference>
<dbReference type="InterPro" id="IPR052192">
    <property type="entry name" value="Insect_Ionotropic_Sensory_Rcpt"/>
</dbReference>
<evidence type="ECO:0000256" key="3">
    <source>
        <dbReference type="ARBA" id="ARBA00022692"/>
    </source>
</evidence>
<proteinExistence type="predicted"/>
<feature type="region of interest" description="Disordered" evidence="9">
    <location>
        <begin position="567"/>
        <end position="620"/>
    </location>
</feature>
<evidence type="ECO:0000256" key="9">
    <source>
        <dbReference type="SAM" id="MobiDB-lite"/>
    </source>
</evidence>
<feature type="transmembrane region" description="Helical" evidence="10">
    <location>
        <begin position="377"/>
        <end position="394"/>
    </location>
</feature>
<dbReference type="PROSITE" id="PS51031">
    <property type="entry name" value="BESS"/>
    <property type="match status" value="1"/>
</dbReference>
<dbReference type="Gene3D" id="1.10.287.70">
    <property type="match status" value="1"/>
</dbReference>
<dbReference type="SMART" id="SM00595">
    <property type="entry name" value="MADF"/>
    <property type="match status" value="1"/>
</dbReference>
<dbReference type="Pfam" id="PF02944">
    <property type="entry name" value="BESS"/>
    <property type="match status" value="1"/>
</dbReference>
<keyword evidence="8" id="KW-0539">Nucleus</keyword>
<dbReference type="SUPFAM" id="SSF53850">
    <property type="entry name" value="Periplasmic binding protein-like II"/>
    <property type="match status" value="1"/>
</dbReference>
<keyword evidence="4 10" id="KW-1133">Transmembrane helix</keyword>
<evidence type="ECO:0000256" key="10">
    <source>
        <dbReference type="SAM" id="Phobius"/>
    </source>
</evidence>
<name>A0AAD8DUK1_MYTSE</name>
<dbReference type="PANTHER" id="PTHR42643">
    <property type="entry name" value="IONOTROPIC RECEPTOR 20A-RELATED"/>
    <property type="match status" value="1"/>
</dbReference>
<evidence type="ECO:0000256" key="2">
    <source>
        <dbReference type="ARBA" id="ARBA00022475"/>
    </source>
</evidence>
<feature type="domain" description="BESS" evidence="12">
    <location>
        <begin position="643"/>
        <end position="682"/>
    </location>
</feature>
<dbReference type="GO" id="GO:0003677">
    <property type="term" value="F:DNA binding"/>
    <property type="evidence" value="ECO:0007669"/>
    <property type="project" value="InterPro"/>
</dbReference>
<reference evidence="13" key="1">
    <citation type="submission" date="2023-03" db="EMBL/GenBank/DDBJ databases">
        <title>Chromosome-level genomes of two armyworms, Mythimna separata and Mythimna loreyi, provide insights into the biosynthesis and reception of sex pheromones.</title>
        <authorList>
            <person name="Zhao H."/>
        </authorList>
    </citation>
    <scope>NUCLEOTIDE SEQUENCE</scope>
    <source>
        <strain evidence="13">BeijingLab</strain>
        <tissue evidence="13">Pupa</tissue>
    </source>
</reference>
<dbReference type="GO" id="GO:0005634">
    <property type="term" value="C:nucleus"/>
    <property type="evidence" value="ECO:0007669"/>
    <property type="project" value="UniProtKB-SubCell"/>
</dbReference>
<dbReference type="Pfam" id="PF10545">
    <property type="entry name" value="MADF_DNA_bdg"/>
    <property type="match status" value="1"/>
</dbReference>
<dbReference type="InterPro" id="IPR006578">
    <property type="entry name" value="MADF-dom"/>
</dbReference>
<evidence type="ECO:0000256" key="4">
    <source>
        <dbReference type="ARBA" id="ARBA00022989"/>
    </source>
</evidence>
<comment type="subcellular location">
    <subcellularLocation>
        <location evidence="1">Cell membrane</location>
        <topology evidence="1">Multi-pass membrane protein</topology>
    </subcellularLocation>
    <subcellularLocation>
        <location evidence="8">Nucleus</location>
    </subcellularLocation>
</comment>
<feature type="transmembrane region" description="Helical" evidence="10">
    <location>
        <begin position="400"/>
        <end position="419"/>
    </location>
</feature>
<gene>
    <name evidence="13" type="ORF">PYW07_008154</name>
</gene>
<protein>
    <submittedName>
        <fullName evidence="13">Uncharacterized protein</fullName>
    </submittedName>
</protein>
<evidence type="ECO:0000313" key="14">
    <source>
        <dbReference type="Proteomes" id="UP001231518"/>
    </source>
</evidence>
<keyword evidence="2" id="KW-1003">Cell membrane</keyword>
<dbReference type="PROSITE" id="PS51029">
    <property type="entry name" value="MADF"/>
    <property type="match status" value="1"/>
</dbReference>
<dbReference type="GO" id="GO:0005886">
    <property type="term" value="C:plasma membrane"/>
    <property type="evidence" value="ECO:0007669"/>
    <property type="project" value="UniProtKB-SubCell"/>
</dbReference>